<comment type="caution">
    <text evidence="1">The sequence shown here is derived from an EMBL/GenBank/DDBJ whole genome shotgun (WGS) entry which is preliminary data.</text>
</comment>
<sequence length="381" mass="43822">MYITRRLSEYRSNPTELSQGPNSGVLVIQDQDPKIRATCCFGSWLVVDSCSSGLPLAQNLKLAVSFNVGGDDSTRDPVMFIPVLDKPLSSNYYYAIKRRGKQSGEAFVSAKEEDIVTSCCCVTQVGEAKPKQLDPYDIYQQFEIHQKKPSSRNYHATSVAPDGVPPWFLKKKEWTVEYSRSQEFDLRDDAKGTNTQLRSELPCIGIRVVVGKWYVPFIFVKEREDRKDQMIQIKTSMYYSMSLEQRWEEVFSCENDKSENDVVVDVQVEDEVVKLDGQEEMGRCVDAANGFVWFGLGDKKIGLGSVVVERMKWEEERFGWTSKGDQGRATVKRLEKPKDGSFWKSYHCYVLIESFVLKRRDESLVLRHEFTHVDKLKSKWD</sequence>
<dbReference type="Pfam" id="PF06880">
    <property type="entry name" value="DUF1262"/>
    <property type="match status" value="1"/>
</dbReference>
<accession>A0A6D2JPR8</accession>
<dbReference type="PANTHER" id="PTHR31050">
    <property type="entry name" value="OS08G0413200 PROTEIN"/>
    <property type="match status" value="1"/>
</dbReference>
<name>A0A6D2JPR8_9BRAS</name>
<evidence type="ECO:0008006" key="3">
    <source>
        <dbReference type="Google" id="ProtNLM"/>
    </source>
</evidence>
<gene>
    <name evidence="1" type="ORF">MERR_LOCUS26529</name>
</gene>
<proteinExistence type="predicted"/>
<dbReference type="PANTHER" id="PTHR31050:SF8">
    <property type="entry name" value="INSECTICIDAL CRYSTAL TOXIN DOMAIN-CONTAINING PROTEIN"/>
    <property type="match status" value="1"/>
</dbReference>
<dbReference type="EMBL" id="CACVBM020001207">
    <property type="protein sequence ID" value="CAA7039294.1"/>
    <property type="molecule type" value="Genomic_DNA"/>
</dbReference>
<evidence type="ECO:0000313" key="1">
    <source>
        <dbReference type="EMBL" id="CAA7039294.1"/>
    </source>
</evidence>
<keyword evidence="2" id="KW-1185">Reference proteome</keyword>
<reference evidence="1" key="1">
    <citation type="submission" date="2020-01" db="EMBL/GenBank/DDBJ databases">
        <authorList>
            <person name="Mishra B."/>
        </authorList>
    </citation>
    <scope>NUCLEOTIDE SEQUENCE [LARGE SCALE GENOMIC DNA]</scope>
</reference>
<dbReference type="InterPro" id="IPR010683">
    <property type="entry name" value="DUF1262"/>
</dbReference>
<evidence type="ECO:0000313" key="2">
    <source>
        <dbReference type="Proteomes" id="UP000467841"/>
    </source>
</evidence>
<dbReference type="AlphaFoldDB" id="A0A6D2JPR8"/>
<protein>
    <recommendedName>
        <fullName evidence="3">Insecticidal crystal toxin domain-containing protein</fullName>
    </recommendedName>
</protein>
<organism evidence="1 2">
    <name type="scientific">Microthlaspi erraticum</name>
    <dbReference type="NCBI Taxonomy" id="1685480"/>
    <lineage>
        <taxon>Eukaryota</taxon>
        <taxon>Viridiplantae</taxon>
        <taxon>Streptophyta</taxon>
        <taxon>Embryophyta</taxon>
        <taxon>Tracheophyta</taxon>
        <taxon>Spermatophyta</taxon>
        <taxon>Magnoliopsida</taxon>
        <taxon>eudicotyledons</taxon>
        <taxon>Gunneridae</taxon>
        <taxon>Pentapetalae</taxon>
        <taxon>rosids</taxon>
        <taxon>malvids</taxon>
        <taxon>Brassicales</taxon>
        <taxon>Brassicaceae</taxon>
        <taxon>Coluteocarpeae</taxon>
        <taxon>Microthlaspi</taxon>
    </lineage>
</organism>
<dbReference type="Proteomes" id="UP000467841">
    <property type="component" value="Unassembled WGS sequence"/>
</dbReference>
<dbReference type="OrthoDB" id="647907at2759"/>